<evidence type="ECO:0000256" key="13">
    <source>
        <dbReference type="ARBA" id="ARBA00022685"/>
    </source>
</evidence>
<dbReference type="InterPro" id="IPR000328">
    <property type="entry name" value="GP41-like"/>
</dbReference>
<keyword evidence="21 32" id="KW-1164">Virus endocytosis by host</keyword>
<dbReference type="GO" id="GO:1903908">
    <property type="term" value="P:positive regulation of plasma membrane raft polarization"/>
    <property type="evidence" value="ECO:0007669"/>
    <property type="project" value="UniProtKB-UniRule"/>
</dbReference>
<keyword evidence="29 32" id="KW-0899">Viral immunoevasion</keyword>
<gene>
    <name evidence="32 37" type="primary">env</name>
</gene>
<dbReference type="GO" id="GO:0020002">
    <property type="term" value="C:host cell plasma membrane"/>
    <property type="evidence" value="ECO:0007669"/>
    <property type="project" value="UniProtKB-SubCell"/>
</dbReference>
<protein>
    <recommendedName>
        <fullName evidence="32">Envelope glycoprotein gp160</fullName>
    </recommendedName>
    <alternativeName>
        <fullName evidence="32">Env polyprotein</fullName>
    </alternativeName>
    <component>
        <recommendedName>
            <fullName evidence="32">Surface protein gp120</fullName>
            <shortName evidence="32">SU</shortName>
        </recommendedName>
        <alternativeName>
            <fullName evidence="32">Glycoprotein 120</fullName>
            <shortName evidence="32">gp120</shortName>
        </alternativeName>
    </component>
    <component>
        <recommendedName>
            <fullName evidence="32">Transmembrane protein gp41</fullName>
            <shortName evidence="32">TM</shortName>
        </recommendedName>
        <alternativeName>
            <fullName evidence="32">Glycoprotein 41</fullName>
            <shortName evidence="32">gp41</shortName>
        </alternativeName>
    </component>
</protein>
<dbReference type="Gene3D" id="1.10.287.210">
    <property type="match status" value="1"/>
</dbReference>
<comment type="PTM">
    <text evidence="32">Specific enzymatic cleavages in vivo yield mature proteins. Envelope glycoproteins are synthesized as a inactive precursor that is heavily N-glycosylated and processed likely by host cell furin in the Golgi to yield the mature SU and TM proteins. The cleavage site between SU and TM requires the minimal sequence [KR]-X-[KR]-R. About 2 of the 9 disulfide bonds of gp41 are reduced by P4HB/PDI, following binding to CD4 receptor.</text>
</comment>
<keyword evidence="23 32" id="KW-1039">Host endosome</keyword>
<evidence type="ECO:0000256" key="2">
    <source>
        <dbReference type="ARBA" id="ARBA00004433"/>
    </source>
</evidence>
<dbReference type="Gene3D" id="1.20.5.490">
    <property type="entry name" value="Single helix bin"/>
    <property type="match status" value="1"/>
</dbReference>
<feature type="region of interest" description="Fusion peptide" evidence="32">
    <location>
        <begin position="521"/>
        <end position="541"/>
    </location>
</feature>
<comment type="PTM">
    <text evidence="32">Palmitoylation of the transmembrane protein and of Env polyprotein (prior to its proteolytic cleavage) is essential for their association with host cell membrane lipid rafts. Palmitoylation is therefore required for envelope trafficking to classical lipid rafts, but not for viral replication.</text>
</comment>
<accession>C6FZL5</accession>
<organism evidence="37">
    <name type="scientific">Human immunodeficiency virus type 1</name>
    <name type="common">HIV-1</name>
    <dbReference type="NCBI Taxonomy" id="11676"/>
    <lineage>
        <taxon>Viruses</taxon>
        <taxon>Riboviria</taxon>
        <taxon>Pararnavirae</taxon>
        <taxon>Artverviricota</taxon>
        <taxon>Revtraviricetes</taxon>
        <taxon>Ortervirales</taxon>
        <taxon>Retroviridae</taxon>
        <taxon>Orthoretrovirinae</taxon>
        <taxon>Lentivirus</taxon>
        <taxon>Lentivirus humimdef1</taxon>
    </lineage>
</organism>
<evidence type="ECO:0000256" key="28">
    <source>
        <dbReference type="ARBA" id="ARBA00023180"/>
    </source>
</evidence>
<dbReference type="GO" id="GO:0075512">
    <property type="term" value="P:clathrin-dependent endocytosis of virus by host cell"/>
    <property type="evidence" value="ECO:0007669"/>
    <property type="project" value="UniProtKB-UniRule"/>
</dbReference>
<feature type="disulfide bond" evidence="32">
    <location>
        <begin position="607"/>
        <end position="613"/>
    </location>
</feature>
<comment type="miscellaneous">
    <text evidence="32">HIV-1 lineages are divided in three main groups, M (for Major), O (for Outlier), and N (for New, or Non-M, Non-O). The vast majority of strains found worldwide belong to the group M. Group O seems to be endemic to and largely confined to Cameroon and neighboring countries in West Central Africa, where these viruses represent a small minority of HIV-1 strains. The group N is represented by a limited number of isolates from Cameroonian persons. The group M is further subdivided in 9 clades or subtypes (A to D, F to H, J and K).</text>
</comment>
<name>C6FZL5_HV1</name>
<comment type="function">
    <text evidence="32">Envelope glycoprotein gp160: Oligomerizes in the host endoplasmic reticulum into predominantly trimers. In a second time, gp160 transits in the host Golgi, where glycosylation is completed. The precursor is then proteolytically cleaved in the trans-Golgi and thereby activated by cellular furin or furin-like proteases to produce gp120 and gp41.</text>
</comment>
<evidence type="ECO:0000256" key="33">
    <source>
        <dbReference type="RuleBase" id="RU363095"/>
    </source>
</evidence>
<keyword evidence="17 32" id="KW-1161">Viral attachment to host cell</keyword>
<dbReference type="GO" id="GO:0044175">
    <property type="term" value="C:host cell endosome membrane"/>
    <property type="evidence" value="ECO:0007669"/>
    <property type="project" value="UniProtKB-SubCell"/>
</dbReference>
<keyword evidence="30 32" id="KW-0449">Lipoprotein</keyword>
<keyword evidence="28 32" id="KW-0325">Glycoprotein</keyword>
<evidence type="ECO:0000256" key="18">
    <source>
        <dbReference type="ARBA" id="ARBA00022844"/>
    </source>
</evidence>
<evidence type="ECO:0000256" key="5">
    <source>
        <dbReference type="ARBA" id="ARBA00004578"/>
    </source>
</evidence>
<keyword evidence="24 32" id="KW-0175">Coiled coil</keyword>
<dbReference type="Gene3D" id="2.170.40.20">
    <property type="entry name" value="Human immunodeficiency virus 1, Gp160, envelope glycoprotein"/>
    <property type="match status" value="2"/>
</dbReference>
<evidence type="ECO:0000256" key="19">
    <source>
        <dbReference type="ARBA" id="ARBA00022870"/>
    </source>
</evidence>
<keyword evidence="13 32" id="KW-0165">Cleavage on pair of basic residues</keyword>
<evidence type="ECO:0000256" key="4">
    <source>
        <dbReference type="ARBA" id="ARBA00004563"/>
    </source>
</evidence>
<keyword evidence="7 32" id="KW-1168">Fusion of virus membrane with host membrane</keyword>
<evidence type="ECO:0000256" key="21">
    <source>
        <dbReference type="ARBA" id="ARBA00022890"/>
    </source>
</evidence>
<organismHost>
    <name type="scientific">Homo sapiens</name>
    <name type="common">Human</name>
    <dbReference type="NCBI Taxonomy" id="9606"/>
</organismHost>
<feature type="disulfide bond" evidence="32">
    <location>
        <begin position="51"/>
        <end position="71"/>
    </location>
</feature>
<evidence type="ECO:0000256" key="34">
    <source>
        <dbReference type="SAM" id="MobiDB-lite"/>
    </source>
</evidence>
<comment type="caution">
    <text evidence="32 33">Lacks conserved residue(s) required for the propagation of feature annotation.</text>
</comment>
<feature type="chain" id="PRO_5023341132" description="Transmembrane protein gp41" evidence="32">
    <location>
        <begin position="521"/>
        <end position="872"/>
    </location>
</feature>
<dbReference type="InterPro" id="IPR036377">
    <property type="entry name" value="Gp120_core_sf"/>
</dbReference>
<evidence type="ECO:0000256" key="7">
    <source>
        <dbReference type="ARBA" id="ARBA00022506"/>
    </source>
</evidence>
<feature type="transmembrane region" description="Helical" evidence="33">
    <location>
        <begin position="687"/>
        <end position="714"/>
    </location>
</feature>
<evidence type="ECO:0000256" key="26">
    <source>
        <dbReference type="ARBA" id="ARBA00023139"/>
    </source>
</evidence>
<evidence type="ECO:0000256" key="17">
    <source>
        <dbReference type="ARBA" id="ARBA00022804"/>
    </source>
</evidence>
<reference evidence="37" key="2">
    <citation type="journal article" date="2009" name="J. Virol.">
        <title>Quantitating the multiplicity of infection with human immunodeficiency virus type 1 subtype C reveals a non-poisson distribution of transmitted variants.</title>
        <authorList>
            <consortium name="CAPRISA Acute Infection Study Team"/>
            <consortium name="Center for HIV-AIDS Vaccine Immunology Consortium"/>
            <person name="Abrahams M.R."/>
            <person name="Anderson J.A."/>
            <person name="Giorgi E.E."/>
            <person name="Seoighe C."/>
            <person name="Mlisana K."/>
            <person name="Ping L.H."/>
            <person name="Athreya G.S."/>
            <person name="Treurnicht F.K."/>
            <person name="Keele B.F."/>
            <person name="Wood N."/>
            <person name="Salazar-Gonzalez J.F."/>
            <person name="Bhattacharya T."/>
            <person name="Chu H."/>
            <person name="Hoffman I."/>
            <person name="Galvin S."/>
            <person name="Mapanje C."/>
            <person name="Kazembe P."/>
            <person name="Thebus R."/>
            <person name="Fiscus S."/>
            <person name="Hide W."/>
            <person name="Cohen M.S."/>
            <person name="Karim S.A."/>
            <person name="Haynes B.F."/>
            <person name="Shaw G.M."/>
            <person name="Hahn B.H."/>
            <person name="Korber B.T."/>
            <person name="Swanstrom R."/>
            <person name="Williamson C."/>
        </authorList>
    </citation>
    <scope>NUCLEOTIDE SEQUENCE</scope>
    <source>
        <strain evidence="37">704809221_1D3</strain>
    </source>
</reference>
<feature type="domain" description="Retroviral envelope protein GP41-like" evidence="36">
    <location>
        <begin position="539"/>
        <end position="729"/>
    </location>
</feature>
<proteinExistence type="inferred from homology"/>
<dbReference type="SUPFAM" id="SSF56502">
    <property type="entry name" value="gp120 core"/>
    <property type="match status" value="2"/>
</dbReference>
<feature type="disulfide bond" evidence="32">
    <location>
        <begin position="239"/>
        <end position="250"/>
    </location>
</feature>
<dbReference type="GO" id="GO:0039654">
    <property type="term" value="P:fusion of virus membrane with host endosome membrane"/>
    <property type="evidence" value="ECO:0007669"/>
    <property type="project" value="UniProtKB-UniRule"/>
</dbReference>
<dbReference type="Pfam" id="PF00517">
    <property type="entry name" value="GP41"/>
    <property type="match status" value="1"/>
</dbReference>
<dbReference type="FunFam" id="2.170.40.20:FF:000004">
    <property type="entry name" value="Envelope glycoprotein gp160"/>
    <property type="match status" value="1"/>
</dbReference>
<evidence type="ECO:0000256" key="31">
    <source>
        <dbReference type="ARBA" id="ARBA00023296"/>
    </source>
</evidence>
<evidence type="ECO:0000256" key="6">
    <source>
        <dbReference type="ARBA" id="ARBA00004650"/>
    </source>
</evidence>
<feature type="chain" id="PRO_5023341131" description="Envelope glycoprotein gp160" evidence="32">
    <location>
        <begin position="30"/>
        <end position="872"/>
    </location>
</feature>
<feature type="site" description="Cleavage; by host furin" evidence="32">
    <location>
        <begin position="520"/>
        <end position="521"/>
    </location>
</feature>
<feature type="short sequence motif" description="YXXL motif; contains endocytosis signal" evidence="32">
    <location>
        <begin position="721"/>
        <end position="724"/>
    </location>
</feature>
<dbReference type="FunFam" id="2.170.40.20:FF:000003">
    <property type="entry name" value="Envelope glycoprotein gp160"/>
    <property type="match status" value="1"/>
</dbReference>
<dbReference type="GO" id="GO:0052031">
    <property type="term" value="P:symbiont-mediated perturbation of host defense response"/>
    <property type="evidence" value="ECO:0007669"/>
    <property type="project" value="UniProtKB-UniRule"/>
</dbReference>
<comment type="domain">
    <text evidence="32">The YXXL motif is involved in determining the exact site of viral release at the surface of infected mononuclear cells and promotes endocytosis. YXXL and di-leucine endocytosis motifs interact directly or indirectly with the clathrin adapter complexes, opperate independently, and their activities are not additive.</text>
</comment>
<feature type="compositionally biased region" description="Basic and acidic residues" evidence="34">
    <location>
        <begin position="734"/>
        <end position="747"/>
    </location>
</feature>
<keyword evidence="19 32" id="KW-1043">Host membrane</keyword>
<feature type="lipid moiety-binding region" description="S-palmitoyl cysteine; by host" evidence="32">
    <location>
        <position position="773"/>
    </location>
</feature>
<feature type="region of interest" description="Disordered" evidence="34">
    <location>
        <begin position="728"/>
        <end position="747"/>
    </location>
</feature>
<dbReference type="InterPro" id="IPR000777">
    <property type="entry name" value="HIV1_Gp120"/>
</dbReference>
<keyword evidence="15 32" id="KW-0053">Apoptosis</keyword>
<comment type="subcellular location">
    <subcellularLocation>
        <location evidence="3">Host cell membrane</location>
        <topology evidence="3">Peripheral membrane protein</topology>
    </subcellularLocation>
    <subcellularLocation>
        <location evidence="1">Host cell membrane</location>
        <topology evidence="1">Single-pass type I membrane protein</topology>
    </subcellularLocation>
    <subcellularLocation>
        <location evidence="2">Host endosome membrane</location>
        <topology evidence="2">Peripheral membrane protein</topology>
    </subcellularLocation>
    <subcellularLocation>
        <location evidence="5">Host endosome membrane</location>
        <topology evidence="5">Single-pass type I membrane protein</topology>
    </subcellularLocation>
    <subcellularLocation>
        <location evidence="6">Virion membrane</location>
        <topology evidence="6">Peripheral membrane protein</topology>
    </subcellularLocation>
    <subcellularLocation>
        <location evidence="4">Virion membrane</location>
        <topology evidence="4">Single-pass type I membrane protein</topology>
    </subcellularLocation>
</comment>
<dbReference type="EMBL" id="FJ444106">
    <property type="protein sequence ID" value="ACS67734.1"/>
    <property type="molecule type" value="Genomic_DNA"/>
</dbReference>
<evidence type="ECO:0000256" key="20">
    <source>
        <dbReference type="ARBA" id="ARBA00022879"/>
    </source>
</evidence>
<comment type="similarity">
    <text evidence="32">Belongs to the HIV-1 env protein family.</text>
</comment>
<feature type="topological domain" description="Cytoplasmic" evidence="32">
    <location>
        <begin position="715"/>
        <end position="872"/>
    </location>
</feature>
<evidence type="ECO:0000256" key="16">
    <source>
        <dbReference type="ARBA" id="ARBA00022729"/>
    </source>
</evidence>
<evidence type="ECO:0000259" key="35">
    <source>
        <dbReference type="Pfam" id="PF00516"/>
    </source>
</evidence>
<feature type="disulfide bond" evidence="32">
    <location>
        <begin position="229"/>
        <end position="258"/>
    </location>
</feature>
<comment type="function">
    <text evidence="32">Transmembrane protein gp41: Acts as a class I viral fusion protein. Under the current model, the protein has at least 3 conformational states: pre-fusion native state, pre-hairpin intermediate state, and post-fusion hairpin state. During fusion of viral and target intracellular membranes, the coiled coil regions (heptad repeats) assume a trimer-of-hairpins structure, positioning the fusion peptide in close proximity to the C-terminal region of the ectodomain. The formation of this structure appears to drive apposition and subsequent fusion of viral and target cell membranes. Complete fusion occurs in host cell endosomes and is dynamin-dependent, however some lipid transfer might occur at the plasma membrane. The virus undergoes clathrin-dependent internalization long before endosomal fusion, thus minimizing the surface exposure of conserved viral epitopes during fusion and reducing the efficacy of inhibitors targeting these epitopes. Membranes fusion leads to delivery of the nucleocapsid into the cytoplasm.</text>
</comment>
<keyword evidence="11 32" id="KW-0945">Host-virus interaction</keyword>
<dbReference type="SUPFAM" id="SSF58069">
    <property type="entry name" value="Virus ectodomain"/>
    <property type="match status" value="1"/>
</dbReference>
<keyword evidence="25 32" id="KW-0472">Membrane</keyword>
<evidence type="ECO:0000256" key="24">
    <source>
        <dbReference type="ARBA" id="ARBA00023054"/>
    </source>
</evidence>
<comment type="PTM">
    <text evidence="32">Highly glycosylated by host. The high number of glycan on the protein is reffered to as 'glycan shield' because it contributes to hide protein sequence from adaptive immune system.</text>
</comment>
<comment type="subcellular location">
    <molecule>Transmembrane protein gp41</molecule>
    <subcellularLocation>
        <location evidence="32">Virion membrane</location>
        <topology evidence="32">Single-pass type I membrane protein</topology>
    </subcellularLocation>
    <subcellularLocation>
        <location evidence="32">Host cell membrane</location>
        <topology evidence="32">Single-pass type I membrane protein</topology>
    </subcellularLocation>
    <subcellularLocation>
        <location evidence="32">Host endosome membrane</location>
        <topology evidence="32">Single-pass type I membrane protein</topology>
    </subcellularLocation>
    <text evidence="32">It is probably concentrated at the site of budding and incorporated into the virions possibly by contacts between the cytoplasmic tail of Env and the N-terminus of Gag.</text>
</comment>
<feature type="region of interest" description="CD4-binding loop" evidence="32">
    <location>
        <begin position="373"/>
        <end position="383"/>
    </location>
</feature>
<feature type="region of interest" description="Immunosuppression" evidence="32">
    <location>
        <begin position="583"/>
        <end position="601"/>
    </location>
</feature>
<feature type="transmembrane region" description="Helical" evidence="33">
    <location>
        <begin position="13"/>
        <end position="33"/>
    </location>
</feature>
<keyword evidence="10 32" id="KW-1165">Clathrin-mediated endocytosis of virus by host</keyword>
<dbReference type="GO" id="GO:0019064">
    <property type="term" value="P:fusion of virus membrane with host plasma membrane"/>
    <property type="evidence" value="ECO:0007669"/>
    <property type="project" value="UniProtKB-UniRule"/>
</dbReference>
<dbReference type="GO" id="GO:0055036">
    <property type="term" value="C:virion membrane"/>
    <property type="evidence" value="ECO:0007669"/>
    <property type="project" value="UniProtKB-SubCell"/>
</dbReference>
<comment type="subunit">
    <text evidence="32">The mature envelope protein (Env) consists of a homotrimer of non-covalently associated gp120-gp41 heterodimers. The resulting complex protrudes from the virus surface as a spike. There seems to be as few as 10 spikes on the average virion. Surface protein gp120 interacts with host CD4, CCR5 and CXCR4. Gp120 also interacts with the C-type lectins CD209/DC-SIGN and CLEC4M/DC-SIGNR (collectively referred to as DC-SIGN(R)). Gp120 and gp41 interact with GalCer. Gp120 interacts with host ITGA4/ITGB7 complex; on CD4+ T-cells, this interaction results in rapid activation of integrin ITGAL/LFA-1, which facilitates efficient cell-to-cell spreading of HIV-1. Gp120 interacts with cell-associated heparan sulfate; this interaction increases virus infectivity on permissive cells and may be involved in infection of CD4- cells.</text>
</comment>
<evidence type="ECO:0000256" key="11">
    <source>
        <dbReference type="ARBA" id="ARBA00022581"/>
    </source>
</evidence>
<dbReference type="CDD" id="cd09909">
    <property type="entry name" value="HIV-1-like_HR1-HR2"/>
    <property type="match status" value="1"/>
</dbReference>
<dbReference type="GO" id="GO:0016020">
    <property type="term" value="C:membrane"/>
    <property type="evidence" value="ECO:0007669"/>
    <property type="project" value="UniProtKB-UniRule"/>
</dbReference>
<dbReference type="Pfam" id="PF00516">
    <property type="entry name" value="GP120"/>
    <property type="match status" value="1"/>
</dbReference>
<comment type="subcellular location">
    <molecule>Surface protein gp120</molecule>
    <subcellularLocation>
        <location evidence="32">Virion membrane</location>
        <topology evidence="32">Peripheral membrane protein</topology>
    </subcellularLocation>
    <subcellularLocation>
        <location evidence="32">Host cell membrane</location>
        <topology evidence="32">Peripheral membrane protein</topology>
    </subcellularLocation>
    <subcellularLocation>
        <location evidence="32">Host endosome membrane</location>
        <topology evidence="32">Single-pass type I membrane protein</topology>
    </subcellularLocation>
    <text evidence="32">The surface protein is not anchored to the viral envelope, but associates with the extravirion surface through its binding to TM. It is probably concentrated at the site of budding and incorporated into the virions possibly by contacts between the cytoplasmic tail of Env and the N-terminus of Gag.</text>
</comment>
<comment type="function">
    <text evidence="32">Surface protein gp120: Attaches the virus to the host lymphoid cell by binding to the primary receptor CD4. This interaction induces a structural rearrangement creating a high affinity binding site for a chemokine coreceptor like CXCR4 and/or CCR5. Acts as a ligand for CD209/DC-SIGN and CLEC4M/DC-SIGNR, which are respectively found on dendritic cells (DCs), and on endothelial cells of liver sinusoids and lymph node sinuses. These interactions allow capture of viral particles at mucosal surfaces by these cells and subsequent transmission to permissive cells. HIV subverts the migration properties of dendritic cells to gain access to CD4+ T-cells in lymph nodes. Virus transmission to permissive T-cells occurs either in trans (without DCs infection, through viral capture and transmission), or in cis (following DCs productive infection, through the usual CD4-gp120 interaction), thereby inducing a robust infection. In trans infection, bound virions remain infectious over days and it is proposed that they are not degraded, but protected in non-lysosomal acidic organelles within the DCs close to the cell membrane thus contributing to the viral infectious potential during DCs' migration from the periphery to the lymphoid tissues. On arrival at lymphoid tissues, intact virions recycle back to DCs' cell surface allowing virus transmission to CD4+ T-cells.</text>
</comment>
<comment type="domain">
    <text evidence="32 33">The 17 amino acids long immunosuppressive region is present in many retroviral envelope proteins. Synthetic peptides derived from this relatively conserved sequence inhibit immune function in vitro and in vivo.</text>
</comment>
<comment type="domain">
    <text evidence="32">The membrane proximal external region (MPER) present in gp41 is a tryptophan-rich region recognized by the antibodies 2F5, Z13, and 4E10. MPER seems to play a role in fusion.</text>
</comment>
<feature type="domain" description="Human immunodeficiency virus 1 envelope glycoprotein Gp120" evidence="35">
    <location>
        <begin position="31"/>
        <end position="520"/>
    </location>
</feature>
<dbReference type="GO" id="GO:0005198">
    <property type="term" value="F:structural molecule activity"/>
    <property type="evidence" value="ECO:0007669"/>
    <property type="project" value="UniProtKB-UniRule"/>
</dbReference>
<keyword evidence="26 32" id="KW-0564">Palmitate</keyword>
<dbReference type="FunFam" id="1.10.287.210:FF:000001">
    <property type="entry name" value="Envelope glycoprotein gp160"/>
    <property type="match status" value="1"/>
</dbReference>
<evidence type="ECO:0000256" key="8">
    <source>
        <dbReference type="ARBA" id="ARBA00022510"/>
    </source>
</evidence>
<evidence type="ECO:0000256" key="32">
    <source>
        <dbReference type="HAMAP-Rule" id="MF_04083"/>
    </source>
</evidence>
<evidence type="ECO:0000256" key="3">
    <source>
        <dbReference type="ARBA" id="ARBA00004505"/>
    </source>
</evidence>
<keyword evidence="8 32" id="KW-1170">Fusion of virus membrane with host endosomal membrane</keyword>
<evidence type="ECO:0000256" key="29">
    <source>
        <dbReference type="ARBA" id="ARBA00023280"/>
    </source>
</evidence>
<keyword evidence="31 32" id="KW-1160">Virus entry into host cell</keyword>
<feature type="transmembrane region" description="Helical" evidence="33">
    <location>
        <begin position="521"/>
        <end position="544"/>
    </location>
</feature>
<keyword evidence="27 32" id="KW-1015">Disulfide bond</keyword>
<comment type="domain">
    <text evidence="32">The CD4-binding region is targeted by the antibody b12.</text>
</comment>
<keyword evidence="16 32" id="KW-0732">Signal</keyword>
<keyword evidence="9 32" id="KW-1032">Host cell membrane</keyword>
<reference evidence="37" key="1">
    <citation type="submission" date="2008-10" db="EMBL/GenBank/DDBJ databases">
        <authorList>
            <person name="Hraber P.T."/>
        </authorList>
    </citation>
    <scope>NUCLEOTIDE SEQUENCE</scope>
    <source>
        <strain evidence="37">704809221_1D3</strain>
    </source>
</reference>
<evidence type="ECO:0000256" key="30">
    <source>
        <dbReference type="ARBA" id="ARBA00023288"/>
    </source>
</evidence>
<keyword evidence="12 32" id="KW-1162">Viral penetration into host cytoplasm</keyword>
<feature type="short sequence motif" description="Di-leucine internalization motif" evidence="32">
    <location>
        <begin position="871"/>
        <end position="872"/>
    </location>
</feature>
<evidence type="ECO:0000256" key="1">
    <source>
        <dbReference type="ARBA" id="ARBA00004402"/>
    </source>
</evidence>
<evidence type="ECO:0000256" key="22">
    <source>
        <dbReference type="ARBA" id="ARBA00022989"/>
    </source>
</evidence>
<dbReference type="GO" id="GO:0019031">
    <property type="term" value="C:viral envelope"/>
    <property type="evidence" value="ECO:0007669"/>
    <property type="project" value="UniProtKB-KW"/>
</dbReference>
<dbReference type="GO" id="GO:0019082">
    <property type="term" value="P:viral protein processing"/>
    <property type="evidence" value="ECO:0007669"/>
    <property type="project" value="UniProtKB-UniRule"/>
</dbReference>
<evidence type="ECO:0000313" key="37">
    <source>
        <dbReference type="EMBL" id="ACS67734.1"/>
    </source>
</evidence>
<dbReference type="InterPro" id="IPR037527">
    <property type="entry name" value="Gp160"/>
</dbReference>
<evidence type="ECO:0000256" key="23">
    <source>
        <dbReference type="ARBA" id="ARBA00023046"/>
    </source>
</evidence>
<comment type="domain">
    <text evidence="32">Some of the most genetically diverse regions of the viral genome are present in Env. They are called variable regions 1 through 5 (V1 through V5). Coreceptor usage of gp120 is determined mainly by the primary structure of the third variable region (V3) in the outer domain of gp120. The sequence of V3 determines which coreceptor, CCR5 and/or CXCR4 (corresponding to R5/macrophage, X4/T cell and R5X4/T cell and macrophage tropism), is used to trigger the fusion potential of the Env complex, and hence which cells the virus can infect. Binding to CCR5 involves a region adjacent in addition to V3.</text>
</comment>
<evidence type="ECO:0000256" key="27">
    <source>
        <dbReference type="ARBA" id="ARBA00023157"/>
    </source>
</evidence>
<sequence>MRVRGILKNYQQWWIWGILGFWIINLVGGNLWVTVYYGVPVWRDANTTLFCASDAKAYDREVHNVWATHACVPTDPSPQEMVMRNVTENFNMWKNDMVDQMHEDIISLWDQSLKPCVKLTPLCVTLSCTNANITNTNANSTNSTSTNANKTSINNDMQEIKNCSFNMTTELRDKQKKEYALFYRLDIVPLEKGNNASNYSDYRLINCNTSAIKQACPKVSFEPIPIHYCAPAGYAILKCNSKTFNGTGPCLNVSTVQCTHGIKPVVSTQLLLNGSLAEEEIVIRSENITNNAKTIIVHLNESVGIVCTRPGNNTRKSIRIGPGQAFYATGDIIGDIRQAHCNISEEAWNRTLLRVAKKLREYFPNKTIAFDSPSGGDLEIVTHTFNCGGEFFYCNTSDLFNRVYNTTGTYNSTERRNSTITIQCRIKQIINMWQRVGQAMYAPPIAGNITCKSNITGLLLTRDGGQNIKNETNKETFRPGGGDMRDNWRSELYKYKVVEIKPLGVAPTGAKRRVVGREKRALGMGAMIFGFLGAAGSTMGAASITLTVQARNLLSGIVQQQSNLLKAIEAQQHLLQLTVWGIKQLQARVLALERYLKDQQLLGLWGCSGKIICPTAVPWNLNWSDKSQTQIWDNMTWMDWDREISNYTNTIYKLLEESQNQQEKNEKDLLALDSWDNLWSWFNISNWLWYIKIFIMVIGGLIGLRIIFAVLSIVNRVRQGYSPLSFQTLTPNPREPDRLGRIEEEGGEQDRDRSVRLVSGFLALAWDDLRSLCLFCYHQLRNFILIAARAVEILGRSSLRGLQKGWTALKYLKSLVQYWGLELKKSAISLLDTIAIAVAEGTDRIIEVIQRIGRAILNIPRRLRQGFEAALL</sequence>
<feature type="coiled-coil region" evidence="32">
    <location>
        <begin position="642"/>
        <end position="676"/>
    </location>
</feature>
<evidence type="ECO:0000256" key="15">
    <source>
        <dbReference type="ARBA" id="ARBA00022703"/>
    </source>
</evidence>
<evidence type="ECO:0000256" key="14">
    <source>
        <dbReference type="ARBA" id="ARBA00022692"/>
    </source>
</evidence>
<evidence type="ECO:0000256" key="25">
    <source>
        <dbReference type="ARBA" id="ARBA00023136"/>
    </source>
</evidence>
<evidence type="ECO:0000256" key="9">
    <source>
        <dbReference type="ARBA" id="ARBA00022511"/>
    </source>
</evidence>
<evidence type="ECO:0000256" key="12">
    <source>
        <dbReference type="ARBA" id="ARBA00022595"/>
    </source>
</evidence>
<evidence type="ECO:0000259" key="36">
    <source>
        <dbReference type="Pfam" id="PF00517"/>
    </source>
</evidence>
<keyword evidence="14 32" id="KW-0812">Transmembrane</keyword>
<keyword evidence="22 32" id="KW-1133">Transmembrane helix</keyword>
<dbReference type="HAMAP" id="MF_04083">
    <property type="entry name" value="HIV_ENV"/>
    <property type="match status" value="1"/>
</dbReference>
<keyword evidence="18 32" id="KW-0946">Virion</keyword>
<comment type="miscellaneous">
    <text evidence="32">Inhibitors targeting HIV-1 viral envelope proteins are used as antiretroviral drugs. Attachment of virions to the cell surface via non-specific interactions and CD4 binding can be blocked by inhibitors that include cyanovirin-N, cyclotriazadisulfonamide analogs, PRO 2000, TNX 355 and PRO 542. In addition, BMS 806 can block CD4-induced conformational changes. Env interactions with the coreceptor molecules can be targeted by CCR5 antagonists including SCH-D, maraviroc (UK 427857) and aplaviroc (GW 873140), and the CXCR4 antagonist AMD 070. Fusion of viral and cellular membranes can be inhibited by peptides such as enfuvirtide and tifuvirtide (T 1249). Resistance to inhibitors associated with mutations in Env are observed. Most of the time, single mutations confer only a modest reduction in drug susceptibility. Combination of several mutations is usually required to develop a high-level drug resistance.</text>
</comment>
<evidence type="ECO:0000256" key="10">
    <source>
        <dbReference type="ARBA" id="ARBA00022570"/>
    </source>
</evidence>
<keyword evidence="20 32" id="KW-0261">Viral envelope protein</keyword>
<dbReference type="GO" id="GO:1903911">
    <property type="term" value="P:positive regulation of receptor clustering"/>
    <property type="evidence" value="ECO:0007669"/>
    <property type="project" value="UniProtKB-UniRule"/>
</dbReference>
<dbReference type="GO" id="GO:0019062">
    <property type="term" value="P:virion attachment to host cell"/>
    <property type="evidence" value="ECO:0007669"/>
    <property type="project" value="UniProtKB-UniRule"/>
</dbReference>
<feature type="region of interest" description="MPER; binding to GalCer" evidence="32">
    <location>
        <begin position="671"/>
        <end position="692"/>
    </location>
</feature>